<dbReference type="SUPFAM" id="SSF52743">
    <property type="entry name" value="Subtilisin-like"/>
    <property type="match status" value="1"/>
</dbReference>
<dbReference type="InterPro" id="IPR034193">
    <property type="entry name" value="PCSK9_ProteinaseK-like"/>
</dbReference>
<keyword evidence="7" id="KW-0732">Signal</keyword>
<dbReference type="AlphaFoldDB" id="A0AAN6RSN2"/>
<dbReference type="InterPro" id="IPR022398">
    <property type="entry name" value="Peptidase_S8_His-AS"/>
</dbReference>
<dbReference type="FunFam" id="3.40.50.200:FF:000007">
    <property type="entry name" value="Subtilisin-like serine protease"/>
    <property type="match status" value="1"/>
</dbReference>
<protein>
    <submittedName>
        <fullName evidence="9">Serine protease</fullName>
    </submittedName>
</protein>
<evidence type="ECO:0000256" key="1">
    <source>
        <dbReference type="ARBA" id="ARBA00011073"/>
    </source>
</evidence>
<feature type="active site" description="Charge relay system" evidence="5">
    <location>
        <position position="364"/>
    </location>
</feature>
<dbReference type="InterPro" id="IPR050131">
    <property type="entry name" value="Peptidase_S8_subtilisin-like"/>
</dbReference>
<feature type="chain" id="PRO_5042863386" evidence="7">
    <location>
        <begin position="21"/>
        <end position="421"/>
    </location>
</feature>
<feature type="domain" description="Peptidase S8/S53" evidence="8">
    <location>
        <begin position="166"/>
        <end position="397"/>
    </location>
</feature>
<keyword evidence="10" id="KW-1185">Reference proteome</keyword>
<dbReference type="InterPro" id="IPR023828">
    <property type="entry name" value="Peptidase_S8_Ser-AS"/>
</dbReference>
<comment type="similarity">
    <text evidence="1 5 6">Belongs to the peptidase S8 family.</text>
</comment>
<dbReference type="InterPro" id="IPR036852">
    <property type="entry name" value="Peptidase_S8/S53_dom_sf"/>
</dbReference>
<dbReference type="InterPro" id="IPR015500">
    <property type="entry name" value="Peptidase_S8_subtilisin-rel"/>
</dbReference>
<keyword evidence="4 5" id="KW-0720">Serine protease</keyword>
<feature type="signal peptide" evidence="7">
    <location>
        <begin position="1"/>
        <end position="20"/>
    </location>
</feature>
<name>A0AAN6RSN2_9PEZI</name>
<dbReference type="PANTHER" id="PTHR43806">
    <property type="entry name" value="PEPTIDASE S8"/>
    <property type="match status" value="1"/>
</dbReference>
<dbReference type="SUPFAM" id="SSF54897">
    <property type="entry name" value="Protease propeptides/inhibitors"/>
    <property type="match status" value="1"/>
</dbReference>
<evidence type="ECO:0000259" key="8">
    <source>
        <dbReference type="Pfam" id="PF00082"/>
    </source>
</evidence>
<dbReference type="PROSITE" id="PS00136">
    <property type="entry name" value="SUBTILASE_ASP"/>
    <property type="match status" value="1"/>
</dbReference>
<dbReference type="PROSITE" id="PS00138">
    <property type="entry name" value="SUBTILASE_SER"/>
    <property type="match status" value="1"/>
</dbReference>
<dbReference type="Gene3D" id="3.40.50.200">
    <property type="entry name" value="Peptidase S8/S53 domain"/>
    <property type="match status" value="1"/>
</dbReference>
<dbReference type="Pfam" id="PF00082">
    <property type="entry name" value="Peptidase_S8"/>
    <property type="match status" value="1"/>
</dbReference>
<proteinExistence type="inferred from homology"/>
<evidence type="ECO:0000256" key="7">
    <source>
        <dbReference type="SAM" id="SignalP"/>
    </source>
</evidence>
<dbReference type="PANTHER" id="PTHR43806:SF11">
    <property type="entry name" value="CEREVISIN-RELATED"/>
    <property type="match status" value="1"/>
</dbReference>
<dbReference type="PROSITE" id="PS00137">
    <property type="entry name" value="SUBTILASE_HIS"/>
    <property type="match status" value="1"/>
</dbReference>
<dbReference type="CDD" id="cd04077">
    <property type="entry name" value="Peptidases_S8_PCSK9_ProteinaseK_like"/>
    <property type="match status" value="1"/>
</dbReference>
<dbReference type="PROSITE" id="PS51892">
    <property type="entry name" value="SUBTILASE"/>
    <property type="match status" value="1"/>
</dbReference>
<gene>
    <name evidence="9" type="ORF">C8A05DRAFT_17028</name>
</gene>
<dbReference type="GO" id="GO:0006508">
    <property type="term" value="P:proteolysis"/>
    <property type="evidence" value="ECO:0007669"/>
    <property type="project" value="UniProtKB-KW"/>
</dbReference>
<dbReference type="EMBL" id="MU855647">
    <property type="protein sequence ID" value="KAK3900681.1"/>
    <property type="molecule type" value="Genomic_DNA"/>
</dbReference>
<dbReference type="GO" id="GO:0004252">
    <property type="term" value="F:serine-type endopeptidase activity"/>
    <property type="evidence" value="ECO:0007669"/>
    <property type="project" value="UniProtKB-UniRule"/>
</dbReference>
<evidence type="ECO:0000256" key="3">
    <source>
        <dbReference type="ARBA" id="ARBA00022801"/>
    </source>
</evidence>
<keyword evidence="3 5" id="KW-0378">Hydrolase</keyword>
<accession>A0AAN6RSN2</accession>
<dbReference type="Proteomes" id="UP001303889">
    <property type="component" value="Unassembled WGS sequence"/>
</dbReference>
<evidence type="ECO:0000313" key="9">
    <source>
        <dbReference type="EMBL" id="KAK3900681.1"/>
    </source>
</evidence>
<organism evidence="9 10">
    <name type="scientific">Staphylotrichum tortipilum</name>
    <dbReference type="NCBI Taxonomy" id="2831512"/>
    <lineage>
        <taxon>Eukaryota</taxon>
        <taxon>Fungi</taxon>
        <taxon>Dikarya</taxon>
        <taxon>Ascomycota</taxon>
        <taxon>Pezizomycotina</taxon>
        <taxon>Sordariomycetes</taxon>
        <taxon>Sordariomycetidae</taxon>
        <taxon>Sordariales</taxon>
        <taxon>Chaetomiaceae</taxon>
        <taxon>Staphylotrichum</taxon>
    </lineage>
</organism>
<feature type="active site" description="Charge relay system" evidence="5">
    <location>
        <position position="206"/>
    </location>
</feature>
<feature type="active site" description="Charge relay system" evidence="5">
    <location>
        <position position="175"/>
    </location>
</feature>
<keyword evidence="2 5" id="KW-0645">Protease</keyword>
<dbReference type="InterPro" id="IPR023827">
    <property type="entry name" value="Peptidase_S8_Asp-AS"/>
</dbReference>
<evidence type="ECO:0000256" key="5">
    <source>
        <dbReference type="PROSITE-ProRule" id="PRU01240"/>
    </source>
</evidence>
<evidence type="ECO:0000256" key="2">
    <source>
        <dbReference type="ARBA" id="ARBA00022670"/>
    </source>
</evidence>
<comment type="caution">
    <text evidence="9">The sequence shown here is derived from an EMBL/GenBank/DDBJ whole genome shotgun (WGS) entry which is preliminary data.</text>
</comment>
<reference evidence="9" key="2">
    <citation type="submission" date="2023-05" db="EMBL/GenBank/DDBJ databases">
        <authorList>
            <consortium name="Lawrence Berkeley National Laboratory"/>
            <person name="Steindorff A."/>
            <person name="Hensen N."/>
            <person name="Bonometti L."/>
            <person name="Westerberg I."/>
            <person name="Brannstrom I.O."/>
            <person name="Guillou S."/>
            <person name="Cros-Aarteil S."/>
            <person name="Calhoun S."/>
            <person name="Haridas S."/>
            <person name="Kuo A."/>
            <person name="Mondo S."/>
            <person name="Pangilinan J."/>
            <person name="Riley R."/>
            <person name="Labutti K."/>
            <person name="Andreopoulos B."/>
            <person name="Lipzen A."/>
            <person name="Chen C."/>
            <person name="Yanf M."/>
            <person name="Daum C."/>
            <person name="Ng V."/>
            <person name="Clum A."/>
            <person name="Ohm R."/>
            <person name="Martin F."/>
            <person name="Silar P."/>
            <person name="Natvig D."/>
            <person name="Lalanne C."/>
            <person name="Gautier V."/>
            <person name="Ament-Velasquez S.L."/>
            <person name="Kruys A."/>
            <person name="Hutchinson M.I."/>
            <person name="Powell A.J."/>
            <person name="Barry K."/>
            <person name="Miller A.N."/>
            <person name="Grigoriev I.V."/>
            <person name="Debuchy R."/>
            <person name="Gladieux P."/>
            <person name="Thoren M.H."/>
            <person name="Johannesson H."/>
        </authorList>
    </citation>
    <scope>NUCLEOTIDE SEQUENCE</scope>
    <source>
        <strain evidence="9">CBS 103.79</strain>
    </source>
</reference>
<sequence length="421" mass="43645">MAGRVLFCLTLALSALGVSGRPATNGTDGFYIGVPVDNPNEADPIPHRFIVVYNNTFDDVDVQAHQTSVIQTIAKRNIAKRSPMTGRLLSTAVDTYKIGAWRAMSLEADDLMINEIFSAKEVSYIEQDARIKINVRQVQAQGTSGLARISHSRAGSQTYVFDSSAGQGITAFVVDTGVRVTHEEFEGRATFAANFIDNVDADQQGHGTHVAGTIGGKTFGVAKKVNIVAVKVLGADGAGSRTSVLSGMQFVADNATAMGLAGKAVMNMSLGGGFSRALNAAINRIEAAGVVPVVAAGNEDQDTANTSPGSAEAAITVGALNQTDDTRAFFSNFGPLVDVFAPGVSVLSANNGSDTATAVLSGTSMASPHVAGLAAYLMALEGITGVQAVSDRIKELAQATGASVRRNEADTTSLIANNGFR</sequence>
<dbReference type="InterPro" id="IPR000209">
    <property type="entry name" value="Peptidase_S8/S53_dom"/>
</dbReference>
<reference evidence="9" key="1">
    <citation type="journal article" date="2023" name="Mol. Phylogenet. Evol.">
        <title>Genome-scale phylogeny and comparative genomics of the fungal order Sordariales.</title>
        <authorList>
            <person name="Hensen N."/>
            <person name="Bonometti L."/>
            <person name="Westerberg I."/>
            <person name="Brannstrom I.O."/>
            <person name="Guillou S."/>
            <person name="Cros-Aarteil S."/>
            <person name="Calhoun S."/>
            <person name="Haridas S."/>
            <person name="Kuo A."/>
            <person name="Mondo S."/>
            <person name="Pangilinan J."/>
            <person name="Riley R."/>
            <person name="LaButti K."/>
            <person name="Andreopoulos B."/>
            <person name="Lipzen A."/>
            <person name="Chen C."/>
            <person name="Yan M."/>
            <person name="Daum C."/>
            <person name="Ng V."/>
            <person name="Clum A."/>
            <person name="Steindorff A."/>
            <person name="Ohm R.A."/>
            <person name="Martin F."/>
            <person name="Silar P."/>
            <person name="Natvig D.O."/>
            <person name="Lalanne C."/>
            <person name="Gautier V."/>
            <person name="Ament-Velasquez S.L."/>
            <person name="Kruys A."/>
            <person name="Hutchinson M.I."/>
            <person name="Powell A.J."/>
            <person name="Barry K."/>
            <person name="Miller A.N."/>
            <person name="Grigoriev I.V."/>
            <person name="Debuchy R."/>
            <person name="Gladieux P."/>
            <person name="Hiltunen Thoren M."/>
            <person name="Johannesson H."/>
        </authorList>
    </citation>
    <scope>NUCLEOTIDE SEQUENCE</scope>
    <source>
        <strain evidence="9">CBS 103.79</strain>
    </source>
</reference>
<evidence type="ECO:0000313" key="10">
    <source>
        <dbReference type="Proteomes" id="UP001303889"/>
    </source>
</evidence>
<evidence type="ECO:0000256" key="6">
    <source>
        <dbReference type="RuleBase" id="RU003355"/>
    </source>
</evidence>
<evidence type="ECO:0000256" key="4">
    <source>
        <dbReference type="ARBA" id="ARBA00022825"/>
    </source>
</evidence>
<dbReference type="PRINTS" id="PR00723">
    <property type="entry name" value="SUBTILISIN"/>
</dbReference>